<comment type="caution">
    <text evidence="2">The sequence shown here is derived from an EMBL/GenBank/DDBJ whole genome shotgun (WGS) entry which is preliminary data.</text>
</comment>
<keyword evidence="1" id="KW-1133">Transmembrane helix</keyword>
<proteinExistence type="predicted"/>
<dbReference type="EMBL" id="CABDUW010000116">
    <property type="protein sequence ID" value="VTJ59130.1"/>
    <property type="molecule type" value="Genomic_DNA"/>
</dbReference>
<dbReference type="GO" id="GO:0016020">
    <property type="term" value="C:membrane"/>
    <property type="evidence" value="ECO:0007669"/>
    <property type="project" value="InterPro"/>
</dbReference>
<reference evidence="2" key="1">
    <citation type="submission" date="2019-04" db="EMBL/GenBank/DDBJ databases">
        <authorList>
            <person name="Alioto T."/>
            <person name="Alioto T."/>
        </authorList>
    </citation>
    <scope>NUCLEOTIDE SEQUENCE [LARGE SCALE GENOMIC DNA]</scope>
</reference>
<keyword evidence="1" id="KW-0472">Membrane</keyword>
<feature type="transmembrane region" description="Helical" evidence="1">
    <location>
        <begin position="20"/>
        <end position="41"/>
    </location>
</feature>
<evidence type="ECO:0000256" key="1">
    <source>
        <dbReference type="SAM" id="Phobius"/>
    </source>
</evidence>
<evidence type="ECO:0000313" key="2">
    <source>
        <dbReference type="EMBL" id="VTJ59130.1"/>
    </source>
</evidence>
<accession>A0A5E4AQC0</accession>
<dbReference type="PANTHER" id="PTHR19229">
    <property type="entry name" value="ATP-BINDING CASSETTE TRANSPORTER SUBFAMILY A ABCA"/>
    <property type="match status" value="1"/>
</dbReference>
<dbReference type="GO" id="GO:0005319">
    <property type="term" value="F:lipid transporter activity"/>
    <property type="evidence" value="ECO:0007669"/>
    <property type="project" value="TreeGrafter"/>
</dbReference>
<feature type="non-terminal residue" evidence="2">
    <location>
        <position position="60"/>
    </location>
</feature>
<protein>
    <submittedName>
        <fullName evidence="2">Uncharacterized protein</fullName>
    </submittedName>
</protein>
<dbReference type="PANTHER" id="PTHR19229:SF101">
    <property type="entry name" value="ATP-BINDING CASSETTE, SUB-FAMILY A (ABC1), MEMBER 16"/>
    <property type="match status" value="1"/>
</dbReference>
<organism evidence="2 3">
    <name type="scientific">Marmota monax</name>
    <name type="common">Woodchuck</name>
    <dbReference type="NCBI Taxonomy" id="9995"/>
    <lineage>
        <taxon>Eukaryota</taxon>
        <taxon>Metazoa</taxon>
        <taxon>Chordata</taxon>
        <taxon>Craniata</taxon>
        <taxon>Vertebrata</taxon>
        <taxon>Euteleostomi</taxon>
        <taxon>Mammalia</taxon>
        <taxon>Eutheria</taxon>
        <taxon>Euarchontoglires</taxon>
        <taxon>Glires</taxon>
        <taxon>Rodentia</taxon>
        <taxon>Sciuromorpha</taxon>
        <taxon>Sciuridae</taxon>
        <taxon>Xerinae</taxon>
        <taxon>Marmotini</taxon>
        <taxon>Marmota</taxon>
    </lineage>
</organism>
<feature type="non-terminal residue" evidence="2">
    <location>
        <position position="1"/>
    </location>
</feature>
<evidence type="ECO:0000313" key="3">
    <source>
        <dbReference type="Proteomes" id="UP000335636"/>
    </source>
</evidence>
<dbReference type="InterPro" id="IPR026082">
    <property type="entry name" value="ABCA"/>
</dbReference>
<name>A0A5E4AQC0_MARMO</name>
<sequence length="60" mass="6982">IGVKWHNLWKPASLDDNLIFGYMLGMLLLDAFLYGLVTWYVETVFPGQSGVPQPWYFFLL</sequence>
<dbReference type="Proteomes" id="UP000335636">
    <property type="component" value="Unassembled WGS sequence"/>
</dbReference>
<dbReference type="GO" id="GO:0140359">
    <property type="term" value="F:ABC-type transporter activity"/>
    <property type="evidence" value="ECO:0007669"/>
    <property type="project" value="InterPro"/>
</dbReference>
<keyword evidence="3" id="KW-1185">Reference proteome</keyword>
<keyword evidence="1" id="KW-0812">Transmembrane</keyword>
<gene>
    <name evidence="2" type="ORF">MONAX_5E001252</name>
</gene>
<dbReference type="AlphaFoldDB" id="A0A5E4AQC0"/>